<evidence type="ECO:0000256" key="3">
    <source>
        <dbReference type="PROSITE-ProRule" id="PRU00169"/>
    </source>
</evidence>
<feature type="domain" description="Response regulatory" evidence="4">
    <location>
        <begin position="1"/>
        <end position="43"/>
    </location>
</feature>
<dbReference type="InterPro" id="IPR011006">
    <property type="entry name" value="CheY-like_superfamily"/>
</dbReference>
<organism evidence="5 6">
    <name type="scientific">Hominiventricola aquisgranensis</name>
    <dbReference type="NCBI Taxonomy" id="3133164"/>
    <lineage>
        <taxon>Bacteria</taxon>
        <taxon>Bacillati</taxon>
        <taxon>Bacillota</taxon>
        <taxon>Clostridia</taxon>
        <taxon>Lachnospirales</taxon>
        <taxon>Lachnospiraceae</taxon>
        <taxon>Hominiventricola</taxon>
    </lineage>
</organism>
<feature type="modified residue" description="4-aspartylphosphate" evidence="3">
    <location>
        <position position="5"/>
    </location>
</feature>
<gene>
    <name evidence="5" type="ORF">WMO62_13845</name>
</gene>
<dbReference type="Proteomes" id="UP001470288">
    <property type="component" value="Unassembled WGS sequence"/>
</dbReference>
<keyword evidence="3" id="KW-0597">Phosphoprotein</keyword>
<protein>
    <recommendedName>
        <fullName evidence="1">Stage 0 sporulation protein A homolog</fullName>
    </recommendedName>
</protein>
<dbReference type="SUPFAM" id="SSF52172">
    <property type="entry name" value="CheY-like"/>
    <property type="match status" value="1"/>
</dbReference>
<evidence type="ECO:0000259" key="4">
    <source>
        <dbReference type="PROSITE" id="PS50110"/>
    </source>
</evidence>
<comment type="caution">
    <text evidence="5">The sequence shown here is derived from an EMBL/GenBank/DDBJ whole genome shotgun (WGS) entry which is preliminary data.</text>
</comment>
<dbReference type="PROSITE" id="PS50110">
    <property type="entry name" value="RESPONSE_REGULATORY"/>
    <property type="match status" value="1"/>
</dbReference>
<evidence type="ECO:0000256" key="2">
    <source>
        <dbReference type="ARBA" id="ARBA00024867"/>
    </source>
</evidence>
<dbReference type="Gene3D" id="3.40.50.2300">
    <property type="match status" value="1"/>
</dbReference>
<keyword evidence="6" id="KW-1185">Reference proteome</keyword>
<comment type="function">
    <text evidence="2">May play the central regulatory role in sporulation. It may be an element of the effector pathway responsible for the activation of sporulation genes in response to nutritional stress. Spo0A may act in concert with spo0H (a sigma factor) to control the expression of some genes that are critical to the sporulation process.</text>
</comment>
<accession>A0ABV1I3X1</accession>
<dbReference type="InterPro" id="IPR001789">
    <property type="entry name" value="Sig_transdc_resp-reg_receiver"/>
</dbReference>
<evidence type="ECO:0000313" key="6">
    <source>
        <dbReference type="Proteomes" id="UP001470288"/>
    </source>
</evidence>
<proteinExistence type="predicted"/>
<reference evidence="5 6" key="1">
    <citation type="submission" date="2024-03" db="EMBL/GenBank/DDBJ databases">
        <title>Human intestinal bacterial collection.</title>
        <authorList>
            <person name="Pauvert C."/>
            <person name="Hitch T.C.A."/>
            <person name="Clavel T."/>
        </authorList>
    </citation>
    <scope>NUCLEOTIDE SEQUENCE [LARGE SCALE GENOMIC DNA]</scope>
    <source>
        <strain evidence="5 6">CLA-AA-H78B</strain>
    </source>
</reference>
<evidence type="ECO:0000256" key="1">
    <source>
        <dbReference type="ARBA" id="ARBA00018672"/>
    </source>
</evidence>
<dbReference type="EMBL" id="JBBMFC010000032">
    <property type="protein sequence ID" value="MEQ2579891.1"/>
    <property type="molecule type" value="Genomic_DNA"/>
</dbReference>
<dbReference type="RefSeq" id="WP_349145038.1">
    <property type="nucleotide sequence ID" value="NZ_JBBMFC010000032.1"/>
</dbReference>
<evidence type="ECO:0000313" key="5">
    <source>
        <dbReference type="EMBL" id="MEQ2579891.1"/>
    </source>
</evidence>
<name>A0ABV1I3X1_9FIRM</name>
<sequence length="43" mass="4979">MILMDVQMPVMNGYEATAVIRSLPEAWEKQTGNIERGFCYDRN</sequence>